<evidence type="ECO:0000256" key="2">
    <source>
        <dbReference type="ARBA" id="ARBA00022448"/>
    </source>
</evidence>
<evidence type="ECO:0000313" key="4">
    <source>
        <dbReference type="Proteomes" id="UP000034681"/>
    </source>
</evidence>
<dbReference type="PANTHER" id="PTHR43649:SF29">
    <property type="entry name" value="OSMOPROTECTIVE COMPOUNDS-BINDING PROTEIN GGTB"/>
    <property type="match status" value="1"/>
</dbReference>
<gene>
    <name evidence="3" type="ORF">PROH_13890</name>
</gene>
<dbReference type="OrthoDB" id="94797at2"/>
<dbReference type="PANTHER" id="PTHR43649">
    <property type="entry name" value="ARABINOSE-BINDING PROTEIN-RELATED"/>
    <property type="match status" value="1"/>
</dbReference>
<comment type="similarity">
    <text evidence="1">Belongs to the bacterial solute-binding protein 1 family.</text>
</comment>
<organism evidence="3 4">
    <name type="scientific">Prochlorothrix hollandica PCC 9006 = CALU 1027</name>
    <dbReference type="NCBI Taxonomy" id="317619"/>
    <lineage>
        <taxon>Bacteria</taxon>
        <taxon>Bacillati</taxon>
        <taxon>Cyanobacteriota</taxon>
        <taxon>Cyanophyceae</taxon>
        <taxon>Prochlorotrichales</taxon>
        <taxon>Prochlorotrichaceae</taxon>
        <taxon>Prochlorothrix</taxon>
    </lineage>
</organism>
<dbReference type="eggNOG" id="COG1653">
    <property type="taxonomic scope" value="Bacteria"/>
</dbReference>
<dbReference type="RefSeq" id="WP_017712377.1">
    <property type="nucleotide sequence ID" value="NZ_KB235937.1"/>
</dbReference>
<evidence type="ECO:0000313" key="3">
    <source>
        <dbReference type="EMBL" id="KKI98923.1"/>
    </source>
</evidence>
<dbReference type="SUPFAM" id="SSF53850">
    <property type="entry name" value="Periplasmic binding protein-like II"/>
    <property type="match status" value="1"/>
</dbReference>
<accession>A0A0M2PW85</accession>
<dbReference type="Pfam" id="PF01547">
    <property type="entry name" value="SBP_bac_1"/>
    <property type="match status" value="1"/>
</dbReference>
<keyword evidence="2" id="KW-0813">Transport</keyword>
<dbReference type="STRING" id="317619.GCA_000332315_01912"/>
<protein>
    <submittedName>
        <fullName evidence="3">ABC transporter substrate-binding protein</fullName>
    </submittedName>
</protein>
<comment type="caution">
    <text evidence="3">The sequence shown here is derived from an EMBL/GenBank/DDBJ whole genome shotgun (WGS) entry which is preliminary data.</text>
</comment>
<reference evidence="3" key="1">
    <citation type="submission" date="2012-04" db="EMBL/GenBank/DDBJ databases">
        <authorList>
            <person name="Borisov I.G."/>
            <person name="Ivanikova N.V."/>
            <person name="Pinevich A.V."/>
        </authorList>
    </citation>
    <scope>NUCLEOTIDE SEQUENCE</scope>
    <source>
        <strain evidence="3">CALU 1027</strain>
    </source>
</reference>
<proteinExistence type="inferred from homology"/>
<dbReference type="Proteomes" id="UP000034681">
    <property type="component" value="Unassembled WGS sequence"/>
</dbReference>
<dbReference type="Gene3D" id="3.40.190.10">
    <property type="entry name" value="Periplasmic binding protein-like II"/>
    <property type="match status" value="2"/>
</dbReference>
<dbReference type="InterPro" id="IPR006059">
    <property type="entry name" value="SBP"/>
</dbReference>
<dbReference type="InterPro" id="IPR050490">
    <property type="entry name" value="Bact_solute-bd_prot1"/>
</dbReference>
<name>A0A0M2PW85_PROHO</name>
<dbReference type="PROSITE" id="PS51257">
    <property type="entry name" value="PROKAR_LIPOPROTEIN"/>
    <property type="match status" value="1"/>
</dbReference>
<dbReference type="AlphaFoldDB" id="A0A0M2PW85"/>
<keyword evidence="4" id="KW-1185">Reference proteome</keyword>
<evidence type="ECO:0000256" key="1">
    <source>
        <dbReference type="ARBA" id="ARBA00008520"/>
    </source>
</evidence>
<sequence>MKQWWRLLGWTLTLVLLVACGGEPSAGSKAAASPTLTVLGTLTGSGETELAAVFAPFTAATGIAVVYEGTDAFDTVLPVRVEAGDPPDFALFPQLGLLRDFVDRGQLVPLDTFLDRPTLADTFAPDLLALGTVGDRLYGFSLRTYLKSLVWYRPQVFAAKGYAVPETWEQWETLRDRIIADGGVPWCLGLDSGDSTGWVGTDWIETLLLRTGGPEIYDQWTSHQIPFTHPAVKAAFEQFGRIAQDPRQTLGGSTGALSLSFQDAPLPLFSDPPGCYLHQQASFISAFFPPGVQADETVDIFPFPALDPAYGRPLVVGDLLVGMLQDSKAGQAFLAYLLTPESQAIWATFGGHLSPYQTLGLDAYGDRLSQRDIEILGSADTLRYDGSDLMPRAVNRTFASGVVDYLSGVPLDQVLETIEASWTRL</sequence>
<dbReference type="EMBL" id="AJTX02000006">
    <property type="protein sequence ID" value="KKI98923.1"/>
    <property type="molecule type" value="Genomic_DNA"/>
</dbReference>